<dbReference type="EMBL" id="JAHWGI010000064">
    <property type="protein sequence ID" value="KAK3908547.1"/>
    <property type="molecule type" value="Genomic_DNA"/>
</dbReference>
<accession>A0AAE1GSR5</accession>
<sequence length="144" mass="15514">MLISLLLNALAIVLFAVTISPLLLWLLLPIPLIVVIPSLIGKLLVIVSPSSSETTSAPSPTAASTSVSIVVIVVASLGLLLLTSRGLVSKLVSIRLGQSFHFHDVDGHTLHLLPQISKGIRQLLHFMAFGSSYSIHYLFHFSRQ</sequence>
<evidence type="ECO:0000313" key="2">
    <source>
        <dbReference type="EMBL" id="KAK3908547.1"/>
    </source>
</evidence>
<evidence type="ECO:0000313" key="3">
    <source>
        <dbReference type="Proteomes" id="UP001219518"/>
    </source>
</evidence>
<dbReference type="Proteomes" id="UP001219518">
    <property type="component" value="Unassembled WGS sequence"/>
</dbReference>
<gene>
    <name evidence="2" type="ORF">KUF71_003359</name>
</gene>
<feature type="transmembrane region" description="Helical" evidence="1">
    <location>
        <begin position="62"/>
        <end position="82"/>
    </location>
</feature>
<reference evidence="2" key="1">
    <citation type="submission" date="2021-07" db="EMBL/GenBank/DDBJ databases">
        <authorList>
            <person name="Catto M.A."/>
            <person name="Jacobson A."/>
            <person name="Kennedy G."/>
            <person name="Labadie P."/>
            <person name="Hunt B.G."/>
            <person name="Srinivasan R."/>
        </authorList>
    </citation>
    <scope>NUCLEOTIDE SEQUENCE</scope>
    <source>
        <strain evidence="2">PL_HMW_Pooled</strain>
        <tissue evidence="2">Head</tissue>
    </source>
</reference>
<keyword evidence="1" id="KW-0472">Membrane</keyword>
<keyword evidence="1" id="KW-1133">Transmembrane helix</keyword>
<feature type="transmembrane region" description="Helical" evidence="1">
    <location>
        <begin position="6"/>
        <end position="27"/>
    </location>
</feature>
<keyword evidence="1" id="KW-0812">Transmembrane</keyword>
<name>A0AAE1GSR5_9NEOP</name>
<evidence type="ECO:0000256" key="1">
    <source>
        <dbReference type="SAM" id="Phobius"/>
    </source>
</evidence>
<protein>
    <submittedName>
        <fullName evidence="2">NADH-ubiquinone oxidoreductase chain 2</fullName>
    </submittedName>
</protein>
<proteinExistence type="predicted"/>
<organism evidence="2 3">
    <name type="scientific">Frankliniella fusca</name>
    <dbReference type="NCBI Taxonomy" id="407009"/>
    <lineage>
        <taxon>Eukaryota</taxon>
        <taxon>Metazoa</taxon>
        <taxon>Ecdysozoa</taxon>
        <taxon>Arthropoda</taxon>
        <taxon>Hexapoda</taxon>
        <taxon>Insecta</taxon>
        <taxon>Pterygota</taxon>
        <taxon>Neoptera</taxon>
        <taxon>Paraneoptera</taxon>
        <taxon>Thysanoptera</taxon>
        <taxon>Terebrantia</taxon>
        <taxon>Thripoidea</taxon>
        <taxon>Thripidae</taxon>
        <taxon>Frankliniella</taxon>
    </lineage>
</organism>
<comment type="caution">
    <text evidence="2">The sequence shown here is derived from an EMBL/GenBank/DDBJ whole genome shotgun (WGS) entry which is preliminary data.</text>
</comment>
<dbReference type="AlphaFoldDB" id="A0AAE1GSR5"/>
<keyword evidence="3" id="KW-1185">Reference proteome</keyword>
<reference evidence="2" key="2">
    <citation type="journal article" date="2023" name="BMC Genomics">
        <title>Pest status, molecular evolution, and epigenetic factors derived from the genome assembly of Frankliniella fusca, a thysanopteran phytovirus vector.</title>
        <authorList>
            <person name="Catto M.A."/>
            <person name="Labadie P.E."/>
            <person name="Jacobson A.L."/>
            <person name="Kennedy G.G."/>
            <person name="Srinivasan R."/>
            <person name="Hunt B.G."/>
        </authorList>
    </citation>
    <scope>NUCLEOTIDE SEQUENCE</scope>
    <source>
        <strain evidence="2">PL_HMW_Pooled</strain>
    </source>
</reference>